<dbReference type="Pfam" id="PF09697">
    <property type="entry name" value="Porph_ging"/>
    <property type="match status" value="1"/>
</dbReference>
<protein>
    <submittedName>
        <fullName evidence="1">GLPGLI family protein</fullName>
    </submittedName>
</protein>
<dbReference type="InterPro" id="IPR005901">
    <property type="entry name" value="GLPGLI"/>
</dbReference>
<evidence type="ECO:0000313" key="1">
    <source>
        <dbReference type="EMBL" id="XAO76170.1"/>
    </source>
</evidence>
<sequence>MKLLLRIFLSFICINYARSQVKKDSSEIEVKYNYIFVQDTLNRLSSIYEPMVLLTNGKKSIYYSENYKEAVDGFGKKLEDAMKTGNVLDPGALPRSKVKHNVYKDEIKTYISNYLGKNYYTYESPDKLNWKIDNNSISTIGGYKCYKAIVEAGGKKFVAWFTYDIPISDGPYKFRGLPGLILKLNEINNYINFELISVNKKSLPIEQKKGITVTKDQYLLKRKEYVNDPYQGKVNNPEYRKMVEENKRKYNNSLE</sequence>
<proteinExistence type="predicted"/>
<organism evidence="1 2">
    <name type="scientific">Chryseobacterium endophyticum</name>
    <dbReference type="NCBI Taxonomy" id="1854762"/>
    <lineage>
        <taxon>Bacteria</taxon>
        <taxon>Pseudomonadati</taxon>
        <taxon>Bacteroidota</taxon>
        <taxon>Flavobacteriia</taxon>
        <taxon>Flavobacteriales</taxon>
        <taxon>Weeksellaceae</taxon>
        <taxon>Chryseobacterium group</taxon>
        <taxon>Chryseobacterium</taxon>
    </lineage>
</organism>
<dbReference type="Proteomes" id="UP001463665">
    <property type="component" value="Chromosome"/>
</dbReference>
<evidence type="ECO:0000313" key="2">
    <source>
        <dbReference type="Proteomes" id="UP001463665"/>
    </source>
</evidence>
<dbReference type="AlphaFoldDB" id="A0AAU6WTW8"/>
<name>A0AAU6WTW8_9FLAO</name>
<dbReference type="EMBL" id="CP154834">
    <property type="protein sequence ID" value="XAO76170.1"/>
    <property type="molecule type" value="Genomic_DNA"/>
</dbReference>
<accession>A0AAU6WTW8</accession>
<reference evidence="1 2" key="1">
    <citation type="submission" date="2024-04" db="EMBL/GenBank/DDBJ databases">
        <title>Genome sequencing and assembly of rice foliar adapted Chryseobacterium endophyticum OsEnb-ALM-A6.</title>
        <authorList>
            <person name="Kumar S."/>
            <person name="Javed M."/>
            <person name="Chouhan V."/>
            <person name="Charishma K."/>
            <person name="Patel A."/>
            <person name="Kumar M."/>
            <person name="Sahu K.P."/>
            <person name="Kumar A."/>
        </authorList>
    </citation>
    <scope>NUCLEOTIDE SEQUENCE [LARGE SCALE GENOMIC DNA]</scope>
    <source>
        <strain evidence="1 2">OsEnb-ALM-A6</strain>
    </source>
</reference>
<dbReference type="NCBIfam" id="TIGR01200">
    <property type="entry name" value="GLPGLI"/>
    <property type="match status" value="1"/>
</dbReference>
<dbReference type="RefSeq" id="WP_294219768.1">
    <property type="nucleotide sequence ID" value="NZ_CP154834.1"/>
</dbReference>
<gene>
    <name evidence="1" type="ORF">AAFP95_10470</name>
</gene>
<keyword evidence="2" id="KW-1185">Reference proteome</keyword>